<name>W4FPK0_APHAT</name>
<feature type="domain" description="DDE Tnp4" evidence="4">
    <location>
        <begin position="435"/>
        <end position="516"/>
    </location>
</feature>
<dbReference type="GO" id="GO:0046872">
    <property type="term" value="F:metal ion binding"/>
    <property type="evidence" value="ECO:0007669"/>
    <property type="project" value="UniProtKB-KW"/>
</dbReference>
<dbReference type="GeneID" id="20817230"/>
<dbReference type="Pfam" id="PF13359">
    <property type="entry name" value="DDE_Tnp_4"/>
    <property type="match status" value="2"/>
</dbReference>
<gene>
    <name evidence="5" type="ORF">H257_15234</name>
</gene>
<dbReference type="STRING" id="112090.W4FPK0"/>
<feature type="domain" description="DDE Tnp4" evidence="4">
    <location>
        <begin position="162"/>
        <end position="245"/>
    </location>
</feature>
<dbReference type="RefSeq" id="XP_009841558.1">
    <property type="nucleotide sequence ID" value="XM_009843256.1"/>
</dbReference>
<evidence type="ECO:0000256" key="3">
    <source>
        <dbReference type="SAM" id="MobiDB-lite"/>
    </source>
</evidence>
<evidence type="ECO:0000259" key="4">
    <source>
        <dbReference type="Pfam" id="PF13359"/>
    </source>
</evidence>
<evidence type="ECO:0000256" key="2">
    <source>
        <dbReference type="ARBA" id="ARBA00022723"/>
    </source>
</evidence>
<dbReference type="PANTHER" id="PTHR34615">
    <property type="entry name" value="PX DOMAIN-CONTAINING PROTEIN"/>
    <property type="match status" value="1"/>
</dbReference>
<comment type="cofactor">
    <cofactor evidence="1">
        <name>a divalent metal cation</name>
        <dbReference type="ChEBI" id="CHEBI:60240"/>
    </cofactor>
</comment>
<accession>W4FPK0</accession>
<dbReference type="AlphaFoldDB" id="W4FPK0"/>
<protein>
    <recommendedName>
        <fullName evidence="4">DDE Tnp4 domain-containing protein</fullName>
    </recommendedName>
</protein>
<reference evidence="5" key="1">
    <citation type="submission" date="2013-12" db="EMBL/GenBank/DDBJ databases">
        <title>The Genome Sequence of Aphanomyces astaci APO3.</title>
        <authorList>
            <consortium name="The Broad Institute Genomics Platform"/>
            <person name="Russ C."/>
            <person name="Tyler B."/>
            <person name="van West P."/>
            <person name="Dieguez-Uribeondo J."/>
            <person name="Young S.K."/>
            <person name="Zeng Q."/>
            <person name="Gargeya S."/>
            <person name="Fitzgerald M."/>
            <person name="Abouelleil A."/>
            <person name="Alvarado L."/>
            <person name="Chapman S.B."/>
            <person name="Gainer-Dewar J."/>
            <person name="Goldberg J."/>
            <person name="Griggs A."/>
            <person name="Gujja S."/>
            <person name="Hansen M."/>
            <person name="Howarth C."/>
            <person name="Imamovic A."/>
            <person name="Ireland A."/>
            <person name="Larimer J."/>
            <person name="McCowan C."/>
            <person name="Murphy C."/>
            <person name="Pearson M."/>
            <person name="Poon T.W."/>
            <person name="Priest M."/>
            <person name="Roberts A."/>
            <person name="Saif S."/>
            <person name="Shea T."/>
            <person name="Sykes S."/>
            <person name="Wortman J."/>
            <person name="Nusbaum C."/>
            <person name="Birren B."/>
        </authorList>
    </citation>
    <scope>NUCLEOTIDE SEQUENCE [LARGE SCALE GENOMIC DNA]</scope>
    <source>
        <strain evidence="5">APO3</strain>
    </source>
</reference>
<evidence type="ECO:0000313" key="5">
    <source>
        <dbReference type="EMBL" id="ETV68881.1"/>
    </source>
</evidence>
<dbReference type="InterPro" id="IPR027806">
    <property type="entry name" value="HARBI1_dom"/>
</dbReference>
<dbReference type="PANTHER" id="PTHR34615:SF1">
    <property type="entry name" value="PX DOMAIN-CONTAINING PROTEIN"/>
    <property type="match status" value="1"/>
</dbReference>
<feature type="region of interest" description="Disordered" evidence="3">
    <location>
        <begin position="43"/>
        <end position="63"/>
    </location>
</feature>
<dbReference type="VEuPathDB" id="FungiDB:H257_15234"/>
<sequence>MVPVPPLPLAAAPSSRTASALNNRTIGQAVDLLAALQTSRQSKRLRYSASPRDDDDDHDDSPSPVLDAFVAAQGRCHRAPYQFFASRIQHALARPSSLRQPELELFKEKTPTFAKRVTGFIFAIHPCLMGKFVDRVLSIWTMEHLNEKHKRFKYFPKALYAVDVTFQQTNAPSGSFSETMRYFSKKHGLYGVKVEASVLPNGLCVNVTSAVPGSHSDISICQSNEAFHTAAMKERSDEVDMVDHGIMVHYVMSIQTPGHCLVTRGTKASIDNCVPLRRRNDQLGATCKWRGASAEVQVPRAMAALHATSQQRFNLVGQTDATCDSHFRFSKAEIELLMALLEIPDPMITPQRCNASAVEALCILLNRLAWPHRLGTMVLLFGRSREALSTASTHHRWNVLQPYTTAAPLSIAASVSLMALSVAFAVPVKVSKRQHTMATSPEPGSRHDAYLLEQSEILTVLSDVLVTDTKRYVIYGDPAYGANDVIVCGYKGARLDQYQSAFNSRMSTIMQMVKNCGGKTSVCSRLLLLF</sequence>
<keyword evidence="2" id="KW-0479">Metal-binding</keyword>
<proteinExistence type="predicted"/>
<evidence type="ECO:0000256" key="1">
    <source>
        <dbReference type="ARBA" id="ARBA00001968"/>
    </source>
</evidence>
<dbReference type="EMBL" id="KI913181">
    <property type="protein sequence ID" value="ETV68881.1"/>
    <property type="molecule type" value="Genomic_DNA"/>
</dbReference>
<organism evidence="5">
    <name type="scientific">Aphanomyces astaci</name>
    <name type="common">Crayfish plague agent</name>
    <dbReference type="NCBI Taxonomy" id="112090"/>
    <lineage>
        <taxon>Eukaryota</taxon>
        <taxon>Sar</taxon>
        <taxon>Stramenopiles</taxon>
        <taxon>Oomycota</taxon>
        <taxon>Saprolegniomycetes</taxon>
        <taxon>Saprolegniales</taxon>
        <taxon>Verrucalvaceae</taxon>
        <taxon>Aphanomyces</taxon>
    </lineage>
</organism>